<feature type="domain" description="STI1" evidence="12">
    <location>
        <begin position="132"/>
        <end position="171"/>
    </location>
</feature>
<evidence type="ECO:0000259" key="12">
    <source>
        <dbReference type="SMART" id="SM00727"/>
    </source>
</evidence>
<protein>
    <recommendedName>
        <fullName evidence="7">Hsp70-Hsp90 organising protein</fullName>
    </recommendedName>
    <alternativeName>
        <fullName evidence="8">Stress-inducible protein 1</fullName>
    </alternativeName>
</protein>
<gene>
    <name evidence="13" type="ORF">SPRG_02119</name>
</gene>
<comment type="subunit">
    <text evidence="6">Monomer. Homodimer. Forms a complex composed of HOP and chaperones HSP70 and HSP90; the interaction is stronger in the absence of ATP. Interacts (via TPR 1, 2, 3, 7, 8 and 9 repeats) with HSP70 (via C-terminus); the interaction is direct and is stronger in the absence of ATP. Interacts (via TPR 4, 5 and 6 repeats) with HSP90 (via C-terminus); the interaction is direct.</text>
</comment>
<comment type="function">
    <text evidence="5">Acts as a co-chaperone and mediates the association of the chaperones HSP70 and HSP90 probably facilitating substrate transfer from HSP70 to HSP90. Stimulates HSP70 ATPase activity and, in contrast, inhibits HSP90 ATPase activity.</text>
</comment>
<dbReference type="Pfam" id="PF00515">
    <property type="entry name" value="TPR_1"/>
    <property type="match status" value="1"/>
</dbReference>
<dbReference type="Pfam" id="PF13181">
    <property type="entry name" value="TPR_8"/>
    <property type="match status" value="2"/>
</dbReference>
<evidence type="ECO:0000256" key="1">
    <source>
        <dbReference type="ARBA" id="ARBA00004496"/>
    </source>
</evidence>
<sequence length="560" mass="61510">MASEAEQWKAKGNAALSAKNNTEAIECYTKAIALNGSNHVYYSNRSAAYLSDDKAELALKDAEACIGVKPDWGKGYARKGAALHSLQDYDAAVAAYKEGLKHEPNNAACLSGIEEVEKAMASATNPLAGAFGPDMFAKLAMNPRVRHLLNDPDFVVKLQEVQKNPSKLNEYMGDQRMMTVLGELLGIGGMMNRDDEPEAPPAPKETPAAAKPTPVPEPVVVEEDLTDEEKAARVSKRAAEEAKARGNAFYKQKQFADAITCYEEAIAKDPTNMSYLSNLAAVRMELKEYDECIAQCKKAIEVGRDNRADYALVAKAYVRIATAYIKQGETEANLLAAIQAYESAQVENRTNDVEKKLKEASLKLKKAKDLAYRDPVKGLEAKELGNEHFKNGVFPKAVEAYTEAIKRDPTNPVYYANRAAALTKLTSFPDAKADCEKALELDPKYVKAYSRLGAIQFFMKEYHKAMESYQKGLDIDPANAECRDGLRSVQSKVQAGGNDEERAAHGMADPEIQAILRDPIMQQVLNDFQTDPRAAQRHMQNPGVMAKIEKLIAAGVLQTK</sequence>
<dbReference type="Gene3D" id="1.10.260.100">
    <property type="match status" value="2"/>
</dbReference>
<evidence type="ECO:0000256" key="6">
    <source>
        <dbReference type="ARBA" id="ARBA00066016"/>
    </source>
</evidence>
<evidence type="ECO:0000256" key="9">
    <source>
        <dbReference type="PROSITE-ProRule" id="PRU00339"/>
    </source>
</evidence>
<dbReference type="AlphaFoldDB" id="A0A067CVM7"/>
<feature type="repeat" description="TPR" evidence="9">
    <location>
        <begin position="378"/>
        <end position="411"/>
    </location>
</feature>
<dbReference type="OMA" id="MYSAREN"/>
<dbReference type="GO" id="GO:0005737">
    <property type="term" value="C:cytoplasm"/>
    <property type="evidence" value="ECO:0007669"/>
    <property type="project" value="UniProtKB-SubCell"/>
</dbReference>
<dbReference type="SUPFAM" id="SSF48452">
    <property type="entry name" value="TPR-like"/>
    <property type="match status" value="1"/>
</dbReference>
<dbReference type="OrthoDB" id="2423701at2759"/>
<dbReference type="PROSITE" id="PS50293">
    <property type="entry name" value="TPR_REGION"/>
    <property type="match status" value="1"/>
</dbReference>
<dbReference type="PANTHER" id="PTHR22904">
    <property type="entry name" value="TPR REPEAT CONTAINING PROTEIN"/>
    <property type="match status" value="1"/>
</dbReference>
<dbReference type="SMART" id="SM00028">
    <property type="entry name" value="TPR"/>
    <property type="match status" value="9"/>
</dbReference>
<evidence type="ECO:0000313" key="14">
    <source>
        <dbReference type="Proteomes" id="UP000030745"/>
    </source>
</evidence>
<dbReference type="STRING" id="695850.A0A067CVM7"/>
<accession>A0A067CVM7</accession>
<feature type="repeat" description="TPR" evidence="9">
    <location>
        <begin position="239"/>
        <end position="272"/>
    </location>
</feature>
<dbReference type="PANTHER" id="PTHR22904:SF523">
    <property type="entry name" value="STRESS-INDUCED-PHOSPHOPROTEIN 1"/>
    <property type="match status" value="1"/>
</dbReference>
<evidence type="ECO:0000256" key="3">
    <source>
        <dbReference type="ARBA" id="ARBA00022737"/>
    </source>
</evidence>
<evidence type="ECO:0000256" key="8">
    <source>
        <dbReference type="ARBA" id="ARBA00076447"/>
    </source>
</evidence>
<dbReference type="GeneID" id="24124682"/>
<dbReference type="InterPro" id="IPR006636">
    <property type="entry name" value="STI1_HS-bd"/>
</dbReference>
<evidence type="ECO:0000256" key="7">
    <source>
        <dbReference type="ARBA" id="ARBA00074766"/>
    </source>
</evidence>
<feature type="coiled-coil region" evidence="10">
    <location>
        <begin position="343"/>
        <end position="370"/>
    </location>
</feature>
<dbReference type="RefSeq" id="XP_012196060.1">
    <property type="nucleotide sequence ID" value="XM_012340670.1"/>
</dbReference>
<feature type="repeat" description="TPR" evidence="9">
    <location>
        <begin position="446"/>
        <end position="479"/>
    </location>
</feature>
<organism evidence="13 14">
    <name type="scientific">Saprolegnia parasitica (strain CBS 223.65)</name>
    <dbReference type="NCBI Taxonomy" id="695850"/>
    <lineage>
        <taxon>Eukaryota</taxon>
        <taxon>Sar</taxon>
        <taxon>Stramenopiles</taxon>
        <taxon>Oomycota</taxon>
        <taxon>Saprolegniomycetes</taxon>
        <taxon>Saprolegniales</taxon>
        <taxon>Saprolegniaceae</taxon>
        <taxon>Saprolegnia</taxon>
    </lineage>
</organism>
<keyword evidence="4 9" id="KW-0802">TPR repeat</keyword>
<evidence type="ECO:0000256" key="5">
    <source>
        <dbReference type="ARBA" id="ARBA00056105"/>
    </source>
</evidence>
<dbReference type="FunFam" id="1.25.40.10:FF:000010">
    <property type="entry name" value="Stress-induced phosphoprotein 1"/>
    <property type="match status" value="1"/>
</dbReference>
<dbReference type="GO" id="GO:0051879">
    <property type="term" value="F:Hsp90 protein binding"/>
    <property type="evidence" value="ECO:0007669"/>
    <property type="project" value="TreeGrafter"/>
</dbReference>
<dbReference type="InterPro" id="IPR019734">
    <property type="entry name" value="TPR_rpt"/>
</dbReference>
<comment type="subcellular location">
    <subcellularLocation>
        <location evidence="1">Cytoplasm</location>
    </subcellularLocation>
</comment>
<dbReference type="Pfam" id="PF13414">
    <property type="entry name" value="TPR_11"/>
    <property type="match status" value="2"/>
</dbReference>
<dbReference type="SMART" id="SM00727">
    <property type="entry name" value="STI1"/>
    <property type="match status" value="2"/>
</dbReference>
<reference evidence="13 14" key="1">
    <citation type="journal article" date="2013" name="PLoS Genet.">
        <title>Distinctive expansion of potential virulence genes in the genome of the oomycete fish pathogen Saprolegnia parasitica.</title>
        <authorList>
            <person name="Jiang R.H."/>
            <person name="de Bruijn I."/>
            <person name="Haas B.J."/>
            <person name="Belmonte R."/>
            <person name="Lobach L."/>
            <person name="Christie J."/>
            <person name="van den Ackerveken G."/>
            <person name="Bottin A."/>
            <person name="Bulone V."/>
            <person name="Diaz-Moreno S.M."/>
            <person name="Dumas B."/>
            <person name="Fan L."/>
            <person name="Gaulin E."/>
            <person name="Govers F."/>
            <person name="Grenville-Briggs L.J."/>
            <person name="Horner N.R."/>
            <person name="Levin J.Z."/>
            <person name="Mammella M."/>
            <person name="Meijer H.J."/>
            <person name="Morris P."/>
            <person name="Nusbaum C."/>
            <person name="Oome S."/>
            <person name="Phillips A.J."/>
            <person name="van Rooyen D."/>
            <person name="Rzeszutek E."/>
            <person name="Saraiva M."/>
            <person name="Secombes C.J."/>
            <person name="Seidl M.F."/>
            <person name="Snel B."/>
            <person name="Stassen J.H."/>
            <person name="Sykes S."/>
            <person name="Tripathy S."/>
            <person name="van den Berg H."/>
            <person name="Vega-Arreguin J.C."/>
            <person name="Wawra S."/>
            <person name="Young S.K."/>
            <person name="Zeng Q."/>
            <person name="Dieguez-Uribeondo J."/>
            <person name="Russ C."/>
            <person name="Tyler B.M."/>
            <person name="van West P."/>
        </authorList>
    </citation>
    <scope>NUCLEOTIDE SEQUENCE [LARGE SCALE GENOMIC DNA]</scope>
    <source>
        <strain evidence="13 14">CBS 223.65</strain>
    </source>
</reference>
<dbReference type="FunFam" id="1.25.40.10:FF:000020">
    <property type="entry name" value="Stress-induced phosphoprotein 1"/>
    <property type="match status" value="1"/>
</dbReference>
<feature type="domain" description="STI1" evidence="12">
    <location>
        <begin position="509"/>
        <end position="548"/>
    </location>
</feature>
<proteinExistence type="predicted"/>
<dbReference type="InterPro" id="IPR041243">
    <property type="entry name" value="STI1/HOP_DP"/>
</dbReference>
<dbReference type="InterPro" id="IPR011990">
    <property type="entry name" value="TPR-like_helical_dom_sf"/>
</dbReference>
<dbReference type="EMBL" id="KK583193">
    <property type="protein sequence ID" value="KDO33310.1"/>
    <property type="molecule type" value="Genomic_DNA"/>
</dbReference>
<feature type="repeat" description="TPR" evidence="9">
    <location>
        <begin position="73"/>
        <end position="106"/>
    </location>
</feature>
<keyword evidence="10" id="KW-0175">Coiled coil</keyword>
<dbReference type="KEGG" id="spar:SPRG_02119"/>
<keyword evidence="14" id="KW-1185">Reference proteome</keyword>
<feature type="region of interest" description="Disordered" evidence="11">
    <location>
        <begin position="190"/>
        <end position="223"/>
    </location>
</feature>
<dbReference type="Gene3D" id="1.25.40.10">
    <property type="entry name" value="Tetratricopeptide repeat domain"/>
    <property type="match status" value="3"/>
</dbReference>
<keyword evidence="2" id="KW-0963">Cytoplasm</keyword>
<feature type="repeat" description="TPR" evidence="9">
    <location>
        <begin position="5"/>
        <end position="38"/>
    </location>
</feature>
<keyword evidence="3" id="KW-0677">Repeat</keyword>
<dbReference type="FunFam" id="1.10.260.100:FF:000002">
    <property type="entry name" value="Stress-induced-phosphoprotein 1 (Hsp70/Hsp90-organizing)"/>
    <property type="match status" value="1"/>
</dbReference>
<dbReference type="Pfam" id="PF17830">
    <property type="entry name" value="STI1-HOP_DP"/>
    <property type="match status" value="2"/>
</dbReference>
<dbReference type="VEuPathDB" id="FungiDB:SPRG_02119"/>
<evidence type="ECO:0000256" key="11">
    <source>
        <dbReference type="SAM" id="MobiDB-lite"/>
    </source>
</evidence>
<evidence type="ECO:0000256" key="4">
    <source>
        <dbReference type="ARBA" id="ARBA00022803"/>
    </source>
</evidence>
<evidence type="ECO:0000256" key="2">
    <source>
        <dbReference type="ARBA" id="ARBA00022490"/>
    </source>
</evidence>
<dbReference type="PROSITE" id="PS50005">
    <property type="entry name" value="TPR"/>
    <property type="match status" value="5"/>
</dbReference>
<evidence type="ECO:0000313" key="13">
    <source>
        <dbReference type="EMBL" id="KDO33310.1"/>
    </source>
</evidence>
<evidence type="ECO:0000256" key="10">
    <source>
        <dbReference type="SAM" id="Coils"/>
    </source>
</evidence>
<dbReference type="Proteomes" id="UP000030745">
    <property type="component" value="Unassembled WGS sequence"/>
</dbReference>
<dbReference type="FunFam" id="1.10.260.100:FF:000004">
    <property type="entry name" value="Putative stress-induced-phosphoprotein 1"/>
    <property type="match status" value="1"/>
</dbReference>
<name>A0A067CVM7_SAPPC</name>